<dbReference type="InterPro" id="IPR036691">
    <property type="entry name" value="Endo/exonu/phosph_ase_sf"/>
</dbReference>
<accession>A0A367KGF0</accession>
<gene>
    <name evidence="1" type="ORF">CU097_003270</name>
</gene>
<sequence>MHLFSVHRTAYSSKTCFLYPPFSSFSPDELSLSSPPRHLPRILLTGDFNYDLSRGIDCRLQDWHSHVQQYFFDYMTADTRNPTFQRTASSSTIDYIYATPDLHTSLINSIMDFVCQDWTDHLLLAAKFKFTSRTHGKGVQQIIVQVQDTAYRATQLHRSVVETRIASLQQEIVDNAALKAGKHWRKKCELSADFLKRAASTCLSQTYIAKLRHPETNEVCITPNQLQAASITFYEWLYTPQPTCPSAMNQLLNAVTSELRISQAQSTRLLRPFTVSELQEAAKRPCWYPISGVGPDISSCYRQYYWGPRIQLCPLSRYLSLELARNMHDLATKERRSYRSQELETHCSD</sequence>
<evidence type="ECO:0000313" key="1">
    <source>
        <dbReference type="EMBL" id="RCI01248.1"/>
    </source>
</evidence>
<dbReference type="AlphaFoldDB" id="A0A367KGF0"/>
<dbReference type="OrthoDB" id="2282565at2759"/>
<dbReference type="Gene3D" id="3.60.10.10">
    <property type="entry name" value="Endonuclease/exonuclease/phosphatase"/>
    <property type="match status" value="1"/>
</dbReference>
<dbReference type="STRING" id="86630.A0A367KGF0"/>
<organism evidence="1 2">
    <name type="scientific">Rhizopus azygosporus</name>
    <name type="common">Rhizopus microsporus var. azygosporus</name>
    <dbReference type="NCBI Taxonomy" id="86630"/>
    <lineage>
        <taxon>Eukaryota</taxon>
        <taxon>Fungi</taxon>
        <taxon>Fungi incertae sedis</taxon>
        <taxon>Mucoromycota</taxon>
        <taxon>Mucoromycotina</taxon>
        <taxon>Mucoromycetes</taxon>
        <taxon>Mucorales</taxon>
        <taxon>Mucorineae</taxon>
        <taxon>Rhizopodaceae</taxon>
        <taxon>Rhizopus</taxon>
    </lineage>
</organism>
<protein>
    <recommendedName>
        <fullName evidence="3">Endonuclease/exonuclease/phosphatase domain-containing protein</fullName>
    </recommendedName>
</protein>
<dbReference type="Proteomes" id="UP000252139">
    <property type="component" value="Unassembled WGS sequence"/>
</dbReference>
<reference evidence="1 2" key="1">
    <citation type="journal article" date="2018" name="G3 (Bethesda)">
        <title>Phylogenetic and Phylogenomic Definition of Rhizopus Species.</title>
        <authorList>
            <person name="Gryganskyi A.P."/>
            <person name="Golan J."/>
            <person name="Dolatabadi S."/>
            <person name="Mondo S."/>
            <person name="Robb S."/>
            <person name="Idnurm A."/>
            <person name="Muszewska A."/>
            <person name="Steczkiewicz K."/>
            <person name="Masonjones S."/>
            <person name="Liao H.L."/>
            <person name="Gajdeczka M.T."/>
            <person name="Anike F."/>
            <person name="Vuek A."/>
            <person name="Anishchenko I.M."/>
            <person name="Voigt K."/>
            <person name="de Hoog G.S."/>
            <person name="Smith M.E."/>
            <person name="Heitman J."/>
            <person name="Vilgalys R."/>
            <person name="Stajich J.E."/>
        </authorList>
    </citation>
    <scope>NUCLEOTIDE SEQUENCE [LARGE SCALE GENOMIC DNA]</scope>
    <source>
        <strain evidence="1 2">CBS 357.93</strain>
    </source>
</reference>
<keyword evidence="2" id="KW-1185">Reference proteome</keyword>
<dbReference type="SUPFAM" id="SSF56219">
    <property type="entry name" value="DNase I-like"/>
    <property type="match status" value="1"/>
</dbReference>
<evidence type="ECO:0008006" key="3">
    <source>
        <dbReference type="Google" id="ProtNLM"/>
    </source>
</evidence>
<proteinExistence type="predicted"/>
<dbReference type="EMBL" id="PJQL01000018">
    <property type="protein sequence ID" value="RCI01248.1"/>
    <property type="molecule type" value="Genomic_DNA"/>
</dbReference>
<evidence type="ECO:0000313" key="2">
    <source>
        <dbReference type="Proteomes" id="UP000252139"/>
    </source>
</evidence>
<name>A0A367KGF0_RHIAZ</name>
<comment type="caution">
    <text evidence="1">The sequence shown here is derived from an EMBL/GenBank/DDBJ whole genome shotgun (WGS) entry which is preliminary data.</text>
</comment>